<dbReference type="EMBL" id="KK789851">
    <property type="protein sequence ID" value="KDO37714.1"/>
    <property type="molecule type" value="Genomic_DNA"/>
</dbReference>
<sequence>MDTQGQSENVSFGRQDDWELEEEDVTFKEEEPMPYITFSSRIHDRLVEPWEHSVVVKTLGRNLGYRALSSRLNKVWSSTTVQKWTPDFEVVNNKIDRIVAWIYLSEMNIHFYHKNRGKFAHLAVELDLQKPFVEYENLPTICFGCGKFGHYKDACPDSAVITHMAKDDHISLTEADKQAIVVTEDLDCQEPKFGSWLVVAHKPHPRKVTDKETPKNLEKNRHRSGITQSRFGVLEDLVNEDMHPHDHDADYVSQREPIMPIPENIQTLGPKSRSMKKKLTNPPIQKFPTRKATNPILPSQPTIENLNPNIQIFSKYSHPNSQPPTVHGMHANHEPFSTPVSCTKSNATSTFIHGMHSPKQSNPNNPALVPVPTTLNPLHHSVVSFPKVSLTSKAIVHFPSQSVCDPSLTDEPPNNDTFCDFNI</sequence>
<evidence type="ECO:0000259" key="3">
    <source>
        <dbReference type="PROSITE" id="PS50158"/>
    </source>
</evidence>
<accession>A0A067D444</accession>
<reference evidence="4 5" key="1">
    <citation type="submission" date="2014-04" db="EMBL/GenBank/DDBJ databases">
        <authorList>
            <consortium name="International Citrus Genome Consortium"/>
            <person name="Gmitter F."/>
            <person name="Chen C."/>
            <person name="Farmerie W."/>
            <person name="Harkins T."/>
            <person name="Desany B."/>
            <person name="Mohiuddin M."/>
            <person name="Kodira C."/>
            <person name="Borodovsky M."/>
            <person name="Lomsadze A."/>
            <person name="Burns P."/>
            <person name="Jenkins J."/>
            <person name="Prochnik S."/>
            <person name="Shu S."/>
            <person name="Chapman J."/>
            <person name="Pitluck S."/>
            <person name="Schmutz J."/>
            <person name="Rokhsar D."/>
        </authorList>
    </citation>
    <scope>NUCLEOTIDE SEQUENCE</scope>
</reference>
<organism evidence="4 5">
    <name type="scientific">Citrus sinensis</name>
    <name type="common">Sweet orange</name>
    <name type="synonym">Citrus aurantium var. sinensis</name>
    <dbReference type="NCBI Taxonomy" id="2711"/>
    <lineage>
        <taxon>Eukaryota</taxon>
        <taxon>Viridiplantae</taxon>
        <taxon>Streptophyta</taxon>
        <taxon>Embryophyta</taxon>
        <taxon>Tracheophyta</taxon>
        <taxon>Spermatophyta</taxon>
        <taxon>Magnoliopsida</taxon>
        <taxon>eudicotyledons</taxon>
        <taxon>Gunneridae</taxon>
        <taxon>Pentapetalae</taxon>
        <taxon>rosids</taxon>
        <taxon>malvids</taxon>
        <taxon>Sapindales</taxon>
        <taxon>Rutaceae</taxon>
        <taxon>Aurantioideae</taxon>
        <taxon>Citrus</taxon>
    </lineage>
</organism>
<feature type="region of interest" description="Disordered" evidence="2">
    <location>
        <begin position="262"/>
        <end position="303"/>
    </location>
</feature>
<keyword evidence="1" id="KW-0479">Metal-binding</keyword>
<evidence type="ECO:0000313" key="4">
    <source>
        <dbReference type="EMBL" id="KDO37714.1"/>
    </source>
</evidence>
<name>A0A067D444_CITSI</name>
<dbReference type="STRING" id="2711.A0A067D444"/>
<dbReference type="PROSITE" id="PS50158">
    <property type="entry name" value="ZF_CCHC"/>
    <property type="match status" value="1"/>
</dbReference>
<dbReference type="InterPro" id="IPR001878">
    <property type="entry name" value="Znf_CCHC"/>
</dbReference>
<keyword evidence="5" id="KW-1185">Reference proteome</keyword>
<dbReference type="AlphaFoldDB" id="A0A067D444"/>
<dbReference type="PANTHER" id="PTHR31286">
    <property type="entry name" value="GLYCINE-RICH CELL WALL STRUCTURAL PROTEIN 1.8-LIKE"/>
    <property type="match status" value="1"/>
</dbReference>
<dbReference type="InterPro" id="IPR040256">
    <property type="entry name" value="At4g02000-like"/>
</dbReference>
<feature type="domain" description="CCHC-type" evidence="3">
    <location>
        <begin position="142"/>
        <end position="157"/>
    </location>
</feature>
<keyword evidence="1" id="KW-0863">Zinc-finger</keyword>
<protein>
    <recommendedName>
        <fullName evidence="3">CCHC-type domain-containing protein</fullName>
    </recommendedName>
</protein>
<gene>
    <name evidence="4" type="ORF">CISIN_1g043897mg</name>
</gene>
<dbReference type="InterPro" id="IPR036875">
    <property type="entry name" value="Znf_CCHC_sf"/>
</dbReference>
<evidence type="ECO:0000256" key="1">
    <source>
        <dbReference type="PROSITE-ProRule" id="PRU00047"/>
    </source>
</evidence>
<dbReference type="SUPFAM" id="SSF57756">
    <property type="entry name" value="Retrovirus zinc finger-like domains"/>
    <property type="match status" value="1"/>
</dbReference>
<keyword evidence="1" id="KW-0862">Zinc</keyword>
<dbReference type="Proteomes" id="UP000027120">
    <property type="component" value="Unassembled WGS sequence"/>
</dbReference>
<dbReference type="GO" id="GO:0003676">
    <property type="term" value="F:nucleic acid binding"/>
    <property type="evidence" value="ECO:0007669"/>
    <property type="project" value="InterPro"/>
</dbReference>
<dbReference type="PANTHER" id="PTHR31286:SF99">
    <property type="entry name" value="DUF4283 DOMAIN-CONTAINING PROTEIN"/>
    <property type="match status" value="1"/>
</dbReference>
<evidence type="ECO:0000256" key="2">
    <source>
        <dbReference type="SAM" id="MobiDB-lite"/>
    </source>
</evidence>
<evidence type="ECO:0000313" key="5">
    <source>
        <dbReference type="Proteomes" id="UP000027120"/>
    </source>
</evidence>
<dbReference type="GO" id="GO:0008270">
    <property type="term" value="F:zinc ion binding"/>
    <property type="evidence" value="ECO:0007669"/>
    <property type="project" value="UniProtKB-KW"/>
</dbReference>
<proteinExistence type="predicted"/>